<dbReference type="Pfam" id="PF11699">
    <property type="entry name" value="CENP-C_C"/>
    <property type="match status" value="1"/>
</dbReference>
<evidence type="ECO:0000256" key="2">
    <source>
        <dbReference type="ARBA" id="ARBA00010291"/>
    </source>
</evidence>
<feature type="compositionally biased region" description="Basic residues" evidence="5">
    <location>
        <begin position="250"/>
        <end position="259"/>
    </location>
</feature>
<dbReference type="InterPro" id="IPR017956">
    <property type="entry name" value="AT_hook_DNA-bd_motif"/>
</dbReference>
<keyword evidence="3" id="KW-0238">DNA-binding</keyword>
<reference evidence="8 9" key="1">
    <citation type="journal article" date="2025" name="Microbiol. Resour. Announc.">
        <title>Draft genome sequences for Neonectria magnoliae and Neonectria punicea, canker pathogens of Liriodendron tulipifera and Acer saccharum in West Virginia.</title>
        <authorList>
            <person name="Petronek H.M."/>
            <person name="Kasson M.T."/>
            <person name="Metheny A.M."/>
            <person name="Stauder C.M."/>
            <person name="Lovett B."/>
            <person name="Lynch S.C."/>
            <person name="Garnas J.R."/>
            <person name="Kasson L.R."/>
            <person name="Stajich J.E."/>
        </authorList>
    </citation>
    <scope>NUCLEOTIDE SEQUENCE [LARGE SCALE GENOMIC DNA]</scope>
    <source>
        <strain evidence="8 9">NRRL 64651</strain>
    </source>
</reference>
<sequence>MAPRGGGGGGGGRQRDSAEPQALYELGIRGRKTGVTLQDTGARDEFDMQPLEELLSSPERTPFGANGRHTSSDANDSGSDDMDLETSAGPGPRTLLKDRRSYPIPRSRSPVKTNLMSPARKNPHLTRVSSPTRGSVVEELEPTVTRKLDFAGRARGKANGVNGTFREQDEEEEEEEEEEVEEDEDEDADNNDNTENTVIHQSDDEDEDNSDLLEESLQMVEAMAGSTPTPEPEASPPVEQDEEPVIRQSAAKKKGRGRPPKAAPKPIVEEPPEEPSAAEEDPSDEEESQPVAPKRRGRPAKKDSQPKEPAPAPISRKRRSPQKPMEDDNEEPEPEPEPEPEGSASQPKRQRIAQPKASKPEPARPAPAKAAAPKADPKPRGRPGRKPKVQGSGAEGDVGETSFAALQRGPPMPKSRGLVSVRHDADAVRQTRSGRHSYRPLEYWRGEQVIQEEEEMDNMFAKDRFVLPTIKEVIRVPEELPPSKRAPRSKARSKATAKQRPIHPEEEELEDWEINPGTVTGEVIIWEPEHELQPPADDEPVEVMEERVAVSADAIQTKDIRDATFRFAKTLTTPFMGAGVVDLPPGAEKRPKNSRKMHMVFFVHFGKVLVTVNEAQFRITAGGMWFVPRGNYYSITNDYDNASRIFFSQACEVSNQYFDPDQTQNSTMALS</sequence>
<protein>
    <submittedName>
        <fullName evidence="8">Mitotic fidelity of chromosome transmission-related protein</fullName>
    </submittedName>
</protein>
<evidence type="ECO:0000259" key="6">
    <source>
        <dbReference type="Pfam" id="PF11699"/>
    </source>
</evidence>
<evidence type="ECO:0000256" key="1">
    <source>
        <dbReference type="ARBA" id="ARBA00004123"/>
    </source>
</evidence>
<feature type="compositionally biased region" description="Acidic residues" evidence="5">
    <location>
        <begin position="270"/>
        <end position="288"/>
    </location>
</feature>
<feature type="domain" description="Mif2/CENP-C cupin" evidence="6">
    <location>
        <begin position="565"/>
        <end position="649"/>
    </location>
</feature>
<dbReference type="Proteomes" id="UP001498421">
    <property type="component" value="Unassembled WGS sequence"/>
</dbReference>
<proteinExistence type="inferred from homology"/>
<dbReference type="PANTHER" id="PTHR16684:SF11">
    <property type="entry name" value="CENTROMERE PROTEIN C"/>
    <property type="match status" value="1"/>
</dbReference>
<feature type="compositionally biased region" description="Acidic residues" evidence="5">
    <location>
        <begin position="203"/>
        <end position="214"/>
    </location>
</feature>
<dbReference type="EMBL" id="JAZAVK010000031">
    <property type="protein sequence ID" value="KAK7429267.1"/>
    <property type="molecule type" value="Genomic_DNA"/>
</dbReference>
<comment type="caution">
    <text evidence="8">The sequence shown here is derived from an EMBL/GenBank/DDBJ whole genome shotgun (WGS) entry which is preliminary data.</text>
</comment>
<feature type="domain" description="Mif2 N-terminal" evidence="7">
    <location>
        <begin position="24"/>
        <end position="150"/>
    </location>
</feature>
<dbReference type="Pfam" id="PF15624">
    <property type="entry name" value="Mif2_N"/>
    <property type="match status" value="1"/>
</dbReference>
<feature type="compositionally biased region" description="Acidic residues" evidence="5">
    <location>
        <begin position="168"/>
        <end position="192"/>
    </location>
</feature>
<dbReference type="Gene3D" id="2.60.120.10">
    <property type="entry name" value="Jelly Rolls"/>
    <property type="match status" value="1"/>
</dbReference>
<evidence type="ECO:0000313" key="9">
    <source>
        <dbReference type="Proteomes" id="UP001498421"/>
    </source>
</evidence>
<dbReference type="InterPro" id="IPR025974">
    <property type="entry name" value="Mif2/CENP-C_cupin"/>
</dbReference>
<feature type="compositionally biased region" description="Basic residues" evidence="5">
    <location>
        <begin position="485"/>
        <end position="501"/>
    </location>
</feature>
<dbReference type="PRINTS" id="PR00929">
    <property type="entry name" value="ATHOOK"/>
</dbReference>
<dbReference type="InterPro" id="IPR011051">
    <property type="entry name" value="RmlC_Cupin_sf"/>
</dbReference>
<keyword evidence="4" id="KW-0539">Nucleus</keyword>
<evidence type="ECO:0000259" key="7">
    <source>
        <dbReference type="Pfam" id="PF15624"/>
    </source>
</evidence>
<accession>A0ABR1I6Q4</accession>
<feature type="compositionally biased region" description="Polar residues" evidence="5">
    <location>
        <begin position="68"/>
        <end position="77"/>
    </location>
</feature>
<feature type="compositionally biased region" description="Acidic residues" evidence="5">
    <location>
        <begin position="327"/>
        <end position="340"/>
    </location>
</feature>
<evidence type="ECO:0000256" key="5">
    <source>
        <dbReference type="SAM" id="MobiDB-lite"/>
    </source>
</evidence>
<dbReference type="InterPro" id="IPR014710">
    <property type="entry name" value="RmlC-like_jellyroll"/>
</dbReference>
<dbReference type="PANTHER" id="PTHR16684">
    <property type="entry name" value="CENTROMERE PROTEIN C"/>
    <property type="match status" value="1"/>
</dbReference>
<dbReference type="SUPFAM" id="SSF51182">
    <property type="entry name" value="RmlC-like cupins"/>
    <property type="match status" value="1"/>
</dbReference>
<organism evidence="8 9">
    <name type="scientific">Neonectria magnoliae</name>
    <dbReference type="NCBI Taxonomy" id="2732573"/>
    <lineage>
        <taxon>Eukaryota</taxon>
        <taxon>Fungi</taxon>
        <taxon>Dikarya</taxon>
        <taxon>Ascomycota</taxon>
        <taxon>Pezizomycotina</taxon>
        <taxon>Sordariomycetes</taxon>
        <taxon>Hypocreomycetidae</taxon>
        <taxon>Hypocreales</taxon>
        <taxon>Nectriaceae</taxon>
        <taxon>Neonectria</taxon>
    </lineage>
</organism>
<dbReference type="InterPro" id="IPR028929">
    <property type="entry name" value="Mif2_N"/>
</dbReference>
<comment type="similarity">
    <text evidence="2">Belongs to the CENP-C/MIF2 family.</text>
</comment>
<evidence type="ECO:0000256" key="3">
    <source>
        <dbReference type="ARBA" id="ARBA00023125"/>
    </source>
</evidence>
<evidence type="ECO:0000256" key="4">
    <source>
        <dbReference type="ARBA" id="ARBA00023242"/>
    </source>
</evidence>
<feature type="compositionally biased region" description="Gly residues" evidence="5">
    <location>
        <begin position="1"/>
        <end position="12"/>
    </location>
</feature>
<dbReference type="CDD" id="cd06993">
    <property type="entry name" value="cupin_CENP-C_C"/>
    <property type="match status" value="1"/>
</dbReference>
<gene>
    <name evidence="8" type="primary">MIF2</name>
    <name evidence="8" type="ORF">QQZ08_004277</name>
</gene>
<comment type="subcellular location">
    <subcellularLocation>
        <location evidence="1">Nucleus</location>
    </subcellularLocation>
</comment>
<feature type="region of interest" description="Disordered" evidence="5">
    <location>
        <begin position="1"/>
        <end position="438"/>
    </location>
</feature>
<feature type="region of interest" description="Disordered" evidence="5">
    <location>
        <begin position="478"/>
        <end position="508"/>
    </location>
</feature>
<dbReference type="SMART" id="SM00384">
    <property type="entry name" value="AT_hook"/>
    <property type="match status" value="2"/>
</dbReference>
<evidence type="ECO:0000313" key="8">
    <source>
        <dbReference type="EMBL" id="KAK7429267.1"/>
    </source>
</evidence>
<dbReference type="InterPro" id="IPR028386">
    <property type="entry name" value="CENP-C/Mif2/cnp3"/>
</dbReference>
<name>A0ABR1I6Q4_9HYPO</name>
<keyword evidence="9" id="KW-1185">Reference proteome</keyword>